<dbReference type="EMBL" id="MIQE01000009">
    <property type="protein sequence ID" value="OFA12082.1"/>
    <property type="molecule type" value="Genomic_DNA"/>
</dbReference>
<proteinExistence type="predicted"/>
<reference evidence="1 2" key="1">
    <citation type="submission" date="2016-09" db="EMBL/GenBank/DDBJ databases">
        <title>Genome Sequence of Lactobacillus sunkii Strain CG01.</title>
        <authorList>
            <person name="Poehlein A."/>
            <person name="Gabris C."/>
            <person name="Bengelsdorf F.R."/>
            <person name="Duerre P."/>
            <person name="Daniel R."/>
        </authorList>
    </citation>
    <scope>NUCLEOTIDE SEQUENCE [LARGE SCALE GENOMIC DNA]</scope>
    <source>
        <strain evidence="1 2">CG_D</strain>
    </source>
</reference>
<dbReference type="Proteomes" id="UP000177010">
    <property type="component" value="Unassembled WGS sequence"/>
</dbReference>
<accession>A0A1E7XGH6</accession>
<gene>
    <name evidence="1" type="ORF">LASUN_06340</name>
</gene>
<dbReference type="AlphaFoldDB" id="A0A1E7XGH6"/>
<protein>
    <submittedName>
        <fullName evidence="1">Uncharacterized protein</fullName>
    </submittedName>
</protein>
<organism evidence="1 2">
    <name type="scientific">Lentilactobacillus sunkii</name>
    <dbReference type="NCBI Taxonomy" id="481719"/>
    <lineage>
        <taxon>Bacteria</taxon>
        <taxon>Bacillati</taxon>
        <taxon>Bacillota</taxon>
        <taxon>Bacilli</taxon>
        <taxon>Lactobacillales</taxon>
        <taxon>Lactobacillaceae</taxon>
        <taxon>Lentilactobacillus</taxon>
    </lineage>
</organism>
<evidence type="ECO:0000313" key="2">
    <source>
        <dbReference type="Proteomes" id="UP000177010"/>
    </source>
</evidence>
<name>A0A1E7XGH6_9LACO</name>
<dbReference type="STRING" id="481719.LASUN_06340"/>
<evidence type="ECO:0000313" key="1">
    <source>
        <dbReference type="EMBL" id="OFA12082.1"/>
    </source>
</evidence>
<comment type="caution">
    <text evidence="1">The sequence shown here is derived from an EMBL/GenBank/DDBJ whole genome shotgun (WGS) entry which is preliminary data.</text>
</comment>
<sequence>MRIFLNQSKSGGISRVKHFSLEKTNHIIYRLAYTTYKECLIWKKHQINYRLNII</sequence>